<proteinExistence type="predicted"/>
<evidence type="ECO:0000256" key="1">
    <source>
        <dbReference type="ARBA" id="ARBA00023172"/>
    </source>
</evidence>
<dbReference type="InterPro" id="IPR011010">
    <property type="entry name" value="DNA_brk_join_enz"/>
</dbReference>
<reference evidence="2 3" key="1">
    <citation type="submission" date="2023-07" db="EMBL/GenBank/DDBJ databases">
        <title>Sorghum-associated microbial communities from plants grown in Nebraska, USA.</title>
        <authorList>
            <person name="Schachtman D."/>
        </authorList>
    </citation>
    <scope>NUCLEOTIDE SEQUENCE [LARGE SCALE GENOMIC DNA]</scope>
    <source>
        <strain evidence="2 3">BE310</strain>
    </source>
</reference>
<organism evidence="2 3">
    <name type="scientific">Pelomonas aquatica</name>
    <dbReference type="NCBI Taxonomy" id="431058"/>
    <lineage>
        <taxon>Bacteria</taxon>
        <taxon>Pseudomonadati</taxon>
        <taxon>Pseudomonadota</taxon>
        <taxon>Betaproteobacteria</taxon>
        <taxon>Burkholderiales</taxon>
        <taxon>Sphaerotilaceae</taxon>
        <taxon>Roseateles</taxon>
    </lineage>
</organism>
<gene>
    <name evidence="2" type="ORF">J2X16_003625</name>
</gene>
<dbReference type="RefSeq" id="WP_310347262.1">
    <property type="nucleotide sequence ID" value="NZ_JAVDXQ010000005.1"/>
</dbReference>
<dbReference type="Gene3D" id="1.10.443.10">
    <property type="entry name" value="Intergrase catalytic core"/>
    <property type="match status" value="1"/>
</dbReference>
<dbReference type="InterPro" id="IPR013762">
    <property type="entry name" value="Integrase-like_cat_sf"/>
</dbReference>
<keyword evidence="1" id="KW-0233">DNA recombination</keyword>
<name>A0ABU1ZCA9_9BURK</name>
<comment type="caution">
    <text evidence="2">The sequence shown here is derived from an EMBL/GenBank/DDBJ whole genome shotgun (WGS) entry which is preliminary data.</text>
</comment>
<evidence type="ECO:0000313" key="2">
    <source>
        <dbReference type="EMBL" id="MDR7298262.1"/>
    </source>
</evidence>
<dbReference type="Proteomes" id="UP001180536">
    <property type="component" value="Unassembled WGS sequence"/>
</dbReference>
<dbReference type="EMBL" id="JAVDXQ010000005">
    <property type="protein sequence ID" value="MDR7298262.1"/>
    <property type="molecule type" value="Genomic_DNA"/>
</dbReference>
<evidence type="ECO:0000313" key="3">
    <source>
        <dbReference type="Proteomes" id="UP001180536"/>
    </source>
</evidence>
<sequence>MLKTVVARLLHQQTHTTNAFELLAAQPSSLIGLTREERHAIVLTAVVDSVGREHVLSRFGDKEWDFSPEVIAKNKSSAQKRVSWPSKIPGALIDDAKAAVYCALRQGRHGQGYAATSCRAIAMEGIPLLKHLWSLGIKNFSEVRSLHIADYVATVGQTLSPTALSQRLAILDLVWWFSDEMLCPMVSHPFGGRSLNEVARVGEQRDDVVGRTAKTDIIPPTIQKALWEHCEKILAGAEALLDARDRGRLDSSSPQLLAVRDAVLYQIQITSGMRNSESTGVANGCWRSEERVIEPSRRVTLHWVQTREIKTSGGAIMDYLVPGELFRSLEILERFSLPYQRRLAEEALWLEKALDPQVEQAVPLPAGVTIAQAAQRLNHVREIQSHMLLTLSHYASDHLGRGSRVEVMSINACHEALHRLVKASGIEWIIANHQCRRTFAYNVANSRLGRMGLVFIKWQFKHASVAWSQLYAASPRQDQALYEDFGDEIFNSKVELIASWHESDARLSGGAGRKLLQTRGIAVKNMRELLTATADSVDLRSTGHAWCLSGTQGCHGQGVYDATMCGGCSQSIIDESQGAAWKMIYLDSLRLAAIQDCGPAVTLKAKRAVALSAQVLVDLGLPLPAAKQAEAYGDGSWVE</sequence>
<evidence type="ECO:0008006" key="4">
    <source>
        <dbReference type="Google" id="ProtNLM"/>
    </source>
</evidence>
<accession>A0ABU1ZCA9</accession>
<keyword evidence="3" id="KW-1185">Reference proteome</keyword>
<protein>
    <recommendedName>
        <fullName evidence="4">Integrase</fullName>
    </recommendedName>
</protein>
<dbReference type="SUPFAM" id="SSF56349">
    <property type="entry name" value="DNA breaking-rejoining enzymes"/>
    <property type="match status" value="1"/>
</dbReference>